<keyword evidence="3" id="KW-1185">Reference proteome</keyword>
<reference evidence="2" key="1">
    <citation type="submission" date="2020-06" db="EMBL/GenBank/DDBJ databases">
        <title>WGS assembly of Ceratodon purpureus strain R40.</title>
        <authorList>
            <person name="Carey S.B."/>
            <person name="Jenkins J."/>
            <person name="Shu S."/>
            <person name="Lovell J.T."/>
            <person name="Sreedasyam A."/>
            <person name="Maumus F."/>
            <person name="Tiley G.P."/>
            <person name="Fernandez-Pozo N."/>
            <person name="Barry K."/>
            <person name="Chen C."/>
            <person name="Wang M."/>
            <person name="Lipzen A."/>
            <person name="Daum C."/>
            <person name="Saski C.A."/>
            <person name="Payton A.C."/>
            <person name="Mcbreen J.C."/>
            <person name="Conrad R.E."/>
            <person name="Kollar L.M."/>
            <person name="Olsson S."/>
            <person name="Huttunen S."/>
            <person name="Landis J.B."/>
            <person name="Wickett N.J."/>
            <person name="Johnson M.G."/>
            <person name="Rensing S.A."/>
            <person name="Grimwood J."/>
            <person name="Schmutz J."/>
            <person name="Mcdaniel S.F."/>
        </authorList>
    </citation>
    <scope>NUCLEOTIDE SEQUENCE</scope>
    <source>
        <strain evidence="2">R40</strain>
    </source>
</reference>
<evidence type="ECO:0000259" key="1">
    <source>
        <dbReference type="PROSITE" id="PS50011"/>
    </source>
</evidence>
<dbReference type="InterPro" id="IPR011009">
    <property type="entry name" value="Kinase-like_dom_sf"/>
</dbReference>
<dbReference type="GO" id="GO:0004674">
    <property type="term" value="F:protein serine/threonine kinase activity"/>
    <property type="evidence" value="ECO:0007669"/>
    <property type="project" value="TreeGrafter"/>
</dbReference>
<proteinExistence type="predicted"/>
<name>A0A8T0GRK6_CERPU</name>
<evidence type="ECO:0000313" key="2">
    <source>
        <dbReference type="EMBL" id="KAG0562291.1"/>
    </source>
</evidence>
<evidence type="ECO:0000313" key="3">
    <source>
        <dbReference type="Proteomes" id="UP000822688"/>
    </source>
</evidence>
<dbReference type="InterPro" id="IPR008271">
    <property type="entry name" value="Ser/Thr_kinase_AS"/>
</dbReference>
<dbReference type="GO" id="GO:0005524">
    <property type="term" value="F:ATP binding"/>
    <property type="evidence" value="ECO:0007669"/>
    <property type="project" value="InterPro"/>
</dbReference>
<dbReference type="Gene3D" id="1.10.510.10">
    <property type="entry name" value="Transferase(Phosphotransferase) domain 1"/>
    <property type="match status" value="1"/>
</dbReference>
<dbReference type="Pfam" id="PF00069">
    <property type="entry name" value="Pkinase"/>
    <property type="match status" value="1"/>
</dbReference>
<protein>
    <recommendedName>
        <fullName evidence="1">Protein kinase domain-containing protein</fullName>
    </recommendedName>
</protein>
<feature type="domain" description="Protein kinase" evidence="1">
    <location>
        <begin position="129"/>
        <end position="413"/>
    </location>
</feature>
<organism evidence="2 3">
    <name type="scientific">Ceratodon purpureus</name>
    <name type="common">Fire moss</name>
    <name type="synonym">Dicranum purpureum</name>
    <dbReference type="NCBI Taxonomy" id="3225"/>
    <lineage>
        <taxon>Eukaryota</taxon>
        <taxon>Viridiplantae</taxon>
        <taxon>Streptophyta</taxon>
        <taxon>Embryophyta</taxon>
        <taxon>Bryophyta</taxon>
        <taxon>Bryophytina</taxon>
        <taxon>Bryopsida</taxon>
        <taxon>Dicranidae</taxon>
        <taxon>Pseudoditrichales</taxon>
        <taxon>Ditrichaceae</taxon>
        <taxon>Ceratodon</taxon>
    </lineage>
</organism>
<comment type="caution">
    <text evidence="2">The sequence shown here is derived from an EMBL/GenBank/DDBJ whole genome shotgun (WGS) entry which is preliminary data.</text>
</comment>
<dbReference type="PROSITE" id="PS50011">
    <property type="entry name" value="PROTEIN_KINASE_DOM"/>
    <property type="match status" value="1"/>
</dbReference>
<dbReference type="PANTHER" id="PTHR44329">
    <property type="entry name" value="SERINE/THREONINE-PROTEIN KINASE TNNI3K-RELATED"/>
    <property type="match status" value="1"/>
</dbReference>
<sequence>MESTGGIGEILNQIDLDDYRNSNDEFEQLCDRCSGVRSIGPCSGKEKGKCCCNSNGLPSPLCVYYSPRIMGLLNGEKTEFETARDHWTVLDPGSEAEAEMIAEENRRYFDEVLAKHPEWGGFFTKYQHLELGEKIGEGAQAEVFAVSSSSRGVYPSSTVYSEPVLVAKVWKAGVPLKHLERQWPPQMLSQLSQESVVWPFKNICGGVFIREGEFTNRFAFVMERFRTDLRSEIDYIMLELLKKKIHGPPLVPDEYISMLRTVAVDLVDLHDAGVVHRDIKASNVLLGSYNSSVRFATSFVIDYECSVGVVGTGFWRAPEILDQLQKGVRSDKLVFTKEVDMYSFGMLCYEVITGCIPFDGRPQNDYSIVLSGGRPHLPEDIDPVLRSFIVGCWHPDPMSRPSAKSISIEFQYIR</sequence>
<dbReference type="SUPFAM" id="SSF56112">
    <property type="entry name" value="Protein kinase-like (PK-like)"/>
    <property type="match status" value="1"/>
</dbReference>
<dbReference type="Proteomes" id="UP000822688">
    <property type="component" value="Chromosome 9"/>
</dbReference>
<dbReference type="InterPro" id="IPR000719">
    <property type="entry name" value="Prot_kinase_dom"/>
</dbReference>
<gene>
    <name evidence="2" type="ORF">KC19_9G134400</name>
</gene>
<dbReference type="EMBL" id="CM026430">
    <property type="protein sequence ID" value="KAG0562291.1"/>
    <property type="molecule type" value="Genomic_DNA"/>
</dbReference>
<dbReference type="InterPro" id="IPR051681">
    <property type="entry name" value="Ser/Thr_Kinases-Pseudokinases"/>
</dbReference>
<dbReference type="AlphaFoldDB" id="A0A8T0GRK6"/>
<accession>A0A8T0GRK6</accession>
<dbReference type="PROSITE" id="PS00108">
    <property type="entry name" value="PROTEIN_KINASE_ST"/>
    <property type="match status" value="1"/>
</dbReference>
<dbReference type="SMART" id="SM00220">
    <property type="entry name" value="S_TKc"/>
    <property type="match status" value="1"/>
</dbReference>